<accession>A0A2D2C404</accession>
<sequence>MKRLFFIGISSSILPRKFYLRIPLTTGRITITRAHRPDEYIAAAELAECCAMLQALAGSAEMC</sequence>
<name>A0A2D2C404_9RHOB</name>
<dbReference type="RefSeq" id="WP_099649826.1">
    <property type="nucleotide sequence ID" value="NZ_CP024422.1"/>
</dbReference>
<dbReference type="EMBL" id="CP024422">
    <property type="protein sequence ID" value="ATQ57238.1"/>
    <property type="molecule type" value="Genomic_DNA"/>
</dbReference>
<proteinExistence type="predicted"/>
<protein>
    <submittedName>
        <fullName evidence="1">Uncharacterized protein</fullName>
    </submittedName>
</protein>
<dbReference type="Proteomes" id="UP000229314">
    <property type="component" value="Chromosome"/>
</dbReference>
<dbReference type="AlphaFoldDB" id="A0A2D2C404"/>
<organism evidence="1 2">
    <name type="scientific">Paracoccus yeei</name>
    <dbReference type="NCBI Taxonomy" id="147645"/>
    <lineage>
        <taxon>Bacteria</taxon>
        <taxon>Pseudomonadati</taxon>
        <taxon>Pseudomonadota</taxon>
        <taxon>Alphaproteobacteria</taxon>
        <taxon>Rhodobacterales</taxon>
        <taxon>Paracoccaceae</taxon>
        <taxon>Paracoccus</taxon>
    </lineage>
</organism>
<evidence type="ECO:0000313" key="2">
    <source>
        <dbReference type="Proteomes" id="UP000229314"/>
    </source>
</evidence>
<reference evidence="1 2" key="1">
    <citation type="submission" date="2017-10" db="EMBL/GenBank/DDBJ databases">
        <title>Complete genome sequence of Paracoccus yeei TT13 isolated from human skin.</title>
        <authorList>
            <person name="Lee K."/>
            <person name="Lim J.Y."/>
            <person name="Hwang I."/>
        </authorList>
    </citation>
    <scope>NUCLEOTIDE SEQUENCE [LARGE SCALE GENOMIC DNA]</scope>
    <source>
        <strain evidence="1 2">TT13</strain>
    </source>
</reference>
<dbReference type="GeneID" id="78899251"/>
<gene>
    <name evidence="1" type="ORF">PYTT13_16500</name>
</gene>
<evidence type="ECO:0000313" key="1">
    <source>
        <dbReference type="EMBL" id="ATQ57238.1"/>
    </source>
</evidence>